<dbReference type="EC" id="5.6.2.3" evidence="1"/>
<evidence type="ECO:0000313" key="5">
    <source>
        <dbReference type="Proteomes" id="UP001443914"/>
    </source>
</evidence>
<dbReference type="Gene3D" id="3.40.50.300">
    <property type="entry name" value="P-loop containing nucleotide triphosphate hydrolases"/>
    <property type="match status" value="2"/>
</dbReference>
<keyword evidence="1" id="KW-0234">DNA repair</keyword>
<comment type="similarity">
    <text evidence="1">Belongs to the helicase family.</text>
</comment>
<proteinExistence type="inferred from homology"/>
<dbReference type="GO" id="GO:0006310">
    <property type="term" value="P:DNA recombination"/>
    <property type="evidence" value="ECO:0007669"/>
    <property type="project" value="UniProtKB-KW"/>
</dbReference>
<keyword evidence="1" id="KW-0547">Nucleotide-binding</keyword>
<gene>
    <name evidence="4" type="ORF">RND81_11G033400</name>
</gene>
<dbReference type="InterPro" id="IPR010285">
    <property type="entry name" value="DNA_helicase_pif1-like_DEAD"/>
</dbReference>
<dbReference type="GO" id="GO:0005524">
    <property type="term" value="F:ATP binding"/>
    <property type="evidence" value="ECO:0007669"/>
    <property type="project" value="UniProtKB-KW"/>
</dbReference>
<comment type="cofactor">
    <cofactor evidence="1">
        <name>Mg(2+)</name>
        <dbReference type="ChEBI" id="CHEBI:18420"/>
    </cofactor>
</comment>
<dbReference type="GO" id="GO:0006281">
    <property type="term" value="P:DNA repair"/>
    <property type="evidence" value="ECO:0007669"/>
    <property type="project" value="UniProtKB-KW"/>
</dbReference>
<reference evidence="4" key="1">
    <citation type="submission" date="2024-03" db="EMBL/GenBank/DDBJ databases">
        <title>WGS assembly of Saponaria officinalis var. Norfolk2.</title>
        <authorList>
            <person name="Jenkins J."/>
            <person name="Shu S."/>
            <person name="Grimwood J."/>
            <person name="Barry K."/>
            <person name="Goodstein D."/>
            <person name="Schmutz J."/>
            <person name="Leebens-Mack J."/>
            <person name="Osbourn A."/>
        </authorList>
    </citation>
    <scope>NUCLEOTIDE SEQUENCE [LARGE SCALE GENOMIC DNA]</scope>
    <source>
        <strain evidence="4">JIC</strain>
    </source>
</reference>
<dbReference type="GO" id="GO:0043139">
    <property type="term" value="F:5'-3' DNA helicase activity"/>
    <property type="evidence" value="ECO:0007669"/>
    <property type="project" value="UniProtKB-EC"/>
</dbReference>
<keyword evidence="1" id="KW-0347">Helicase</keyword>
<dbReference type="Pfam" id="PF21530">
    <property type="entry name" value="Pif1_2B_dom"/>
    <property type="match status" value="1"/>
</dbReference>
<sequence length="491" mass="54801">MIENLPNLTDEERMIYDEVMSAVDRDQGGTFFVYGYGGTGKTFLWRTLCAGILLRGEIVLPVASSGIASLPLPGGRTAHSRFGIPLNVTEDSTCCAITPDSDLTGLLIKTKLIIWDEAPMTHKYCFEALDRSLQDVMRTSNPHCSNKPFGGKVVVFGGDFRQILPVVPKGSRQDIVFSTINSSYLWHTCRVLKLTKNMRLQTGSSSMRPDDLKEFSDWILKIGDGNAGEANDGEATIPIDKDILINEARNPIEAIVEETYPFIHENMWQPKYFQERAILAPTNEIVEKVNDYVLTLMPGDEREYLSSNSICKADVNVADYEELYSTEFLNSIRCSGLPNHKITLKIGTPIMLIRNIDKSGGLCNGTRLVVTQLGDHIIQATIITGTNMGDKVFIPRMNLSPSDTSAFPIKFQRRQFPIVVCYAMTINKSQGQSLAHVGLYLPRPVFSHGQLYVAISRVTSKKGLQILICDQDRQILDTTENVVYKEVFQNL</sequence>
<evidence type="ECO:0000259" key="3">
    <source>
        <dbReference type="Pfam" id="PF21530"/>
    </source>
</evidence>
<dbReference type="AlphaFoldDB" id="A0AAW1HHQ0"/>
<evidence type="ECO:0000313" key="4">
    <source>
        <dbReference type="EMBL" id="KAK9675817.1"/>
    </source>
</evidence>
<comment type="caution">
    <text evidence="4">The sequence shown here is derived from an EMBL/GenBank/DDBJ whole genome shotgun (WGS) entry which is preliminary data.</text>
</comment>
<evidence type="ECO:0000256" key="1">
    <source>
        <dbReference type="RuleBase" id="RU363044"/>
    </source>
</evidence>
<feature type="domain" description="DNA helicase Pif1-like DEAD-box helicase" evidence="2">
    <location>
        <begin position="8"/>
        <end position="231"/>
    </location>
</feature>
<organism evidence="4 5">
    <name type="scientific">Saponaria officinalis</name>
    <name type="common">Common soapwort</name>
    <name type="synonym">Lychnis saponaria</name>
    <dbReference type="NCBI Taxonomy" id="3572"/>
    <lineage>
        <taxon>Eukaryota</taxon>
        <taxon>Viridiplantae</taxon>
        <taxon>Streptophyta</taxon>
        <taxon>Embryophyta</taxon>
        <taxon>Tracheophyta</taxon>
        <taxon>Spermatophyta</taxon>
        <taxon>Magnoliopsida</taxon>
        <taxon>eudicotyledons</taxon>
        <taxon>Gunneridae</taxon>
        <taxon>Pentapetalae</taxon>
        <taxon>Caryophyllales</taxon>
        <taxon>Caryophyllaceae</taxon>
        <taxon>Caryophylleae</taxon>
        <taxon>Saponaria</taxon>
    </lineage>
</organism>
<dbReference type="PANTHER" id="PTHR10492">
    <property type="match status" value="1"/>
</dbReference>
<keyword evidence="1" id="KW-0067">ATP-binding</keyword>
<dbReference type="GO" id="GO:0000723">
    <property type="term" value="P:telomere maintenance"/>
    <property type="evidence" value="ECO:0007669"/>
    <property type="project" value="InterPro"/>
</dbReference>
<dbReference type="EMBL" id="JBDFQZ010000011">
    <property type="protein sequence ID" value="KAK9675817.1"/>
    <property type="molecule type" value="Genomic_DNA"/>
</dbReference>
<dbReference type="InterPro" id="IPR027417">
    <property type="entry name" value="P-loop_NTPase"/>
</dbReference>
<comment type="catalytic activity">
    <reaction evidence="1">
        <text>ATP + H2O = ADP + phosphate + H(+)</text>
        <dbReference type="Rhea" id="RHEA:13065"/>
        <dbReference type="ChEBI" id="CHEBI:15377"/>
        <dbReference type="ChEBI" id="CHEBI:15378"/>
        <dbReference type="ChEBI" id="CHEBI:30616"/>
        <dbReference type="ChEBI" id="CHEBI:43474"/>
        <dbReference type="ChEBI" id="CHEBI:456216"/>
        <dbReference type="EC" id="5.6.2.3"/>
    </reaction>
</comment>
<name>A0AAW1HHQ0_SAPOF</name>
<keyword evidence="1" id="KW-0227">DNA damage</keyword>
<keyword evidence="1" id="KW-0378">Hydrolase</keyword>
<dbReference type="Pfam" id="PF05970">
    <property type="entry name" value="PIF1"/>
    <property type="match status" value="1"/>
</dbReference>
<dbReference type="PANTHER" id="PTHR10492:SF101">
    <property type="entry name" value="ATP-DEPENDENT DNA HELICASE"/>
    <property type="match status" value="1"/>
</dbReference>
<dbReference type="GO" id="GO:0016787">
    <property type="term" value="F:hydrolase activity"/>
    <property type="evidence" value="ECO:0007669"/>
    <property type="project" value="UniProtKB-KW"/>
</dbReference>
<dbReference type="SUPFAM" id="SSF52540">
    <property type="entry name" value="P-loop containing nucleoside triphosphate hydrolases"/>
    <property type="match status" value="2"/>
</dbReference>
<dbReference type="InterPro" id="IPR049163">
    <property type="entry name" value="Pif1-like_2B_dom"/>
</dbReference>
<dbReference type="Proteomes" id="UP001443914">
    <property type="component" value="Unassembled WGS sequence"/>
</dbReference>
<evidence type="ECO:0000259" key="2">
    <source>
        <dbReference type="Pfam" id="PF05970"/>
    </source>
</evidence>
<keyword evidence="1" id="KW-0233">DNA recombination</keyword>
<keyword evidence="5" id="KW-1185">Reference proteome</keyword>
<protein>
    <recommendedName>
        <fullName evidence="1">ATP-dependent DNA helicase</fullName>
        <ecNumber evidence="1">5.6.2.3</ecNumber>
    </recommendedName>
</protein>
<accession>A0AAW1HHQ0</accession>
<feature type="domain" description="DNA helicase Pif1-like 2B" evidence="3">
    <location>
        <begin position="327"/>
        <end position="373"/>
    </location>
</feature>
<dbReference type="CDD" id="cd18809">
    <property type="entry name" value="SF1_C_RecD"/>
    <property type="match status" value="1"/>
</dbReference>
<dbReference type="FunFam" id="3.40.50.300:FF:002884">
    <property type="entry name" value="ATP-dependent DNA helicase"/>
    <property type="match status" value="1"/>
</dbReference>